<evidence type="ECO:0000313" key="4">
    <source>
        <dbReference type="Proteomes" id="UP000006919"/>
    </source>
</evidence>
<evidence type="ECO:0000259" key="2">
    <source>
        <dbReference type="Pfam" id="PF17802"/>
    </source>
</evidence>
<evidence type="ECO:0000256" key="1">
    <source>
        <dbReference type="SAM" id="MobiDB-lite"/>
    </source>
</evidence>
<name>E6UBC5_RUMA7</name>
<dbReference type="HOGENOM" id="CLU_346092_0_0_9"/>
<feature type="compositionally biased region" description="Low complexity" evidence="1">
    <location>
        <begin position="752"/>
        <end position="780"/>
    </location>
</feature>
<feature type="compositionally biased region" description="Acidic residues" evidence="1">
    <location>
        <begin position="741"/>
        <end position="751"/>
    </location>
</feature>
<accession>E6UBC5</accession>
<dbReference type="AlphaFoldDB" id="E6UBC5"/>
<organism evidence="3 4">
    <name type="scientific">Ruminococcus albus (strain ATCC 27210 / DSM 20455 / JCM 14654 / NCDO 2250 / 7)</name>
    <dbReference type="NCBI Taxonomy" id="697329"/>
    <lineage>
        <taxon>Bacteria</taxon>
        <taxon>Bacillati</taxon>
        <taxon>Bacillota</taxon>
        <taxon>Clostridia</taxon>
        <taxon>Eubacteriales</taxon>
        <taxon>Oscillospiraceae</taxon>
        <taxon>Ruminococcus</taxon>
    </lineage>
</organism>
<dbReference type="InterPro" id="IPR013783">
    <property type="entry name" value="Ig-like_fold"/>
</dbReference>
<gene>
    <name evidence="3" type="ordered locus">Rumal_0949</name>
</gene>
<proteinExistence type="predicted"/>
<feature type="domain" description="SpaA-like prealbumin fold" evidence="2">
    <location>
        <begin position="612"/>
        <end position="697"/>
    </location>
</feature>
<dbReference type="EMBL" id="CP002403">
    <property type="protein sequence ID" value="ADU21475.1"/>
    <property type="molecule type" value="Genomic_DNA"/>
</dbReference>
<dbReference type="InterPro" id="IPR022441">
    <property type="entry name" value="Para_beta_helix_rpt-2"/>
</dbReference>
<dbReference type="STRING" id="697329.Rumal_0949"/>
<feature type="compositionally biased region" description="Basic and acidic residues" evidence="1">
    <location>
        <begin position="725"/>
        <end position="740"/>
    </location>
</feature>
<evidence type="ECO:0000313" key="3">
    <source>
        <dbReference type="EMBL" id="ADU21475.1"/>
    </source>
</evidence>
<dbReference type="InterPro" id="IPR041033">
    <property type="entry name" value="SpaA_PFL_dom_1"/>
</dbReference>
<dbReference type="Proteomes" id="UP000006919">
    <property type="component" value="Chromosome"/>
</dbReference>
<feature type="domain" description="SpaA-like prealbumin fold" evidence="2">
    <location>
        <begin position="238"/>
        <end position="326"/>
    </location>
</feature>
<protein>
    <submittedName>
        <fullName evidence="3">Cna B domain protein</fullName>
    </submittedName>
</protein>
<sequence length="816" mass="87570">MIINKFDITGKEELDGAVLTIKDSEGRTVTGTPWTSQKGKKLEVELENGTYTLTETGDKITDAEGNEYEVIDSTLTFKVEDGKVTVVENNTNSNNGEGFYAVDSDTNTITVNDAKKTTKVIINKFDITGKEELDGAVLTIKDSEGRTVTGTPWTSAKNKKLEVELENGTYTLTETGDKITDAEGNEYEVIDSTLTFKVEDGKVTVVENNTNSNSGEGFYAVDSDTNTITVNDAKKTTKVIINKFDITGKEELDGAVLTIKDSEGRTVTGTPWTSQKGKKLEIELENGTYTLTETGDKITDAEGNEYEVIDSTLTFKVEDGKVTVVENNTNSNNGEGFYAVDSDTNTITVNDAKKSNVTITKVVIKKTDITGTEEITGAVLTVKDSDGNTVTGTPWTSGKDGKELELELTNGTYTLTEEAGNNHIVDANGNEYEVIESVLTFKVENGMVTEVINDTEKGNGEGFFEVDSDSNTITVNDAMKSNETTTIVVIKKTDITGTEEITGAVLTVKDSDGNTVTGTPWTSGKDGSELELELENGTYTLTETGDTITDANGNEYEVIDSTLTFKVEDGKVTVVENNTDKDSGEGFFEVDSDSNTITVNDAKKTDKTTTRVVIKKTDITGTEEITGAVLTVKDSDGNTVTGTPWTSGQDGSELELELENGTYTLTETGDTITDANGNEYEVIDSTLTFMVEEGKVTVVENSTDKDSGEGFFEVDSDSNTITVNDAKKTDDSSKRDRDDDSATVEDSDDSDSASSSGGPDSSSSKTSTTSSSTSTSTNTSNPNTGARVLINTAEFVAAVGLGFLAIRRKKNDEDDQ</sequence>
<dbReference type="NCBIfam" id="TIGR03804">
    <property type="entry name" value="para_beta_helix"/>
    <property type="match status" value="2"/>
</dbReference>
<dbReference type="Pfam" id="PF17802">
    <property type="entry name" value="SpaA"/>
    <property type="match status" value="6"/>
</dbReference>
<reference evidence="3 4" key="1">
    <citation type="journal article" date="2011" name="J. Bacteriol.">
        <title>Complete genome of the cellulolytic ruminal bacterium Ruminococcus albus 7.</title>
        <authorList>
            <person name="Suen G."/>
            <person name="Stevenson D.M."/>
            <person name="Bruce D.C."/>
            <person name="Chertkov O."/>
            <person name="Copeland A."/>
            <person name="Cheng J.F."/>
            <person name="Detter C."/>
            <person name="Detter J.C."/>
            <person name="Goodwin L.A."/>
            <person name="Han C.S."/>
            <person name="Hauser L.J."/>
            <person name="Ivanova N.N."/>
            <person name="Kyrpides N.C."/>
            <person name="Land M.L."/>
            <person name="Lapidus A."/>
            <person name="Lucas S."/>
            <person name="Ovchinnikova G."/>
            <person name="Pitluck S."/>
            <person name="Tapia R."/>
            <person name="Woyke T."/>
            <person name="Boyum J."/>
            <person name="Mead D."/>
            <person name="Weimer P.J."/>
        </authorList>
    </citation>
    <scope>NUCLEOTIDE SEQUENCE [LARGE SCALE GENOMIC DNA]</scope>
    <source>
        <strain evidence="4">ATCC 27210 / DSM 20455 / JCM 14654 / NCDO 2250 / 7</strain>
    </source>
</reference>
<feature type="domain" description="SpaA-like prealbumin fold" evidence="2">
    <location>
        <begin position="119"/>
        <end position="207"/>
    </location>
</feature>
<dbReference type="RefSeq" id="WP_013497653.1">
    <property type="nucleotide sequence ID" value="NC_014833.1"/>
</dbReference>
<dbReference type="InterPro" id="IPR011050">
    <property type="entry name" value="Pectin_lyase_fold/virulence"/>
</dbReference>
<dbReference type="KEGG" id="ral:Rumal_0949"/>
<feature type="domain" description="SpaA-like prealbumin fold" evidence="2">
    <location>
        <begin position="361"/>
        <end position="424"/>
    </location>
</feature>
<dbReference type="SUPFAM" id="SSF51126">
    <property type="entry name" value="Pectin lyase-like"/>
    <property type="match status" value="1"/>
</dbReference>
<dbReference type="NCBIfam" id="NF033846">
    <property type="entry name" value="Rumino_NPXTG"/>
    <property type="match status" value="1"/>
</dbReference>
<dbReference type="eggNOG" id="COG4932">
    <property type="taxonomic scope" value="Bacteria"/>
</dbReference>
<feature type="domain" description="SpaA-like prealbumin fold" evidence="2">
    <location>
        <begin position="2"/>
        <end position="88"/>
    </location>
</feature>
<dbReference type="Gene3D" id="2.60.40.10">
    <property type="entry name" value="Immunoglobulins"/>
    <property type="match status" value="6"/>
</dbReference>
<feature type="region of interest" description="Disordered" evidence="1">
    <location>
        <begin position="722"/>
        <end position="785"/>
    </location>
</feature>
<feature type="domain" description="SpaA-like prealbumin fold" evidence="2">
    <location>
        <begin position="488"/>
        <end position="576"/>
    </location>
</feature>